<dbReference type="EMBL" id="JAOQJV010000004">
    <property type="protein sequence ID" value="MCU6699669.1"/>
    <property type="molecule type" value="Genomic_DNA"/>
</dbReference>
<keyword evidence="12" id="KW-1185">Reference proteome</keyword>
<comment type="caution">
    <text evidence="11">The sequence shown here is derived from an EMBL/GenBank/DDBJ whole genome shotgun (WGS) entry which is preliminary data.</text>
</comment>
<name>A0ABT2S518_9FIRM</name>
<feature type="transmembrane region" description="Helical" evidence="10">
    <location>
        <begin position="109"/>
        <end position="130"/>
    </location>
</feature>
<keyword evidence="4" id="KW-1003">Cell membrane</keyword>
<dbReference type="GO" id="GO:0006508">
    <property type="term" value="P:proteolysis"/>
    <property type="evidence" value="ECO:0007669"/>
    <property type="project" value="UniProtKB-KW"/>
</dbReference>
<keyword evidence="6 10" id="KW-0812">Transmembrane</keyword>
<dbReference type="InterPro" id="IPR023596">
    <property type="entry name" value="Peptidase_PrsW_arch/bac"/>
</dbReference>
<feature type="transmembrane region" description="Helical" evidence="10">
    <location>
        <begin position="6"/>
        <end position="27"/>
    </location>
</feature>
<comment type="subcellular location">
    <subcellularLocation>
        <location evidence="1">Cell membrane</location>
        <topology evidence="1">Multi-pass membrane protein</topology>
    </subcellularLocation>
</comment>
<dbReference type="PANTHER" id="PTHR36844:SF1">
    <property type="entry name" value="PROTEASE PRSW"/>
    <property type="match status" value="1"/>
</dbReference>
<protein>
    <recommendedName>
        <fullName evidence="3">Protease PrsW</fullName>
    </recommendedName>
</protein>
<evidence type="ECO:0000256" key="8">
    <source>
        <dbReference type="ARBA" id="ARBA00022989"/>
    </source>
</evidence>
<evidence type="ECO:0000256" key="7">
    <source>
        <dbReference type="ARBA" id="ARBA00022801"/>
    </source>
</evidence>
<dbReference type="PANTHER" id="PTHR36844">
    <property type="entry name" value="PROTEASE PRSW"/>
    <property type="match status" value="1"/>
</dbReference>
<evidence type="ECO:0000256" key="9">
    <source>
        <dbReference type="ARBA" id="ARBA00023136"/>
    </source>
</evidence>
<feature type="transmembrane region" description="Helical" evidence="10">
    <location>
        <begin position="207"/>
        <end position="224"/>
    </location>
</feature>
<evidence type="ECO:0000313" key="11">
    <source>
        <dbReference type="EMBL" id="MCU6699669.1"/>
    </source>
</evidence>
<comment type="similarity">
    <text evidence="2">Belongs to the protease PrsW family.</text>
</comment>
<evidence type="ECO:0000256" key="10">
    <source>
        <dbReference type="SAM" id="Phobius"/>
    </source>
</evidence>
<feature type="transmembrane region" description="Helical" evidence="10">
    <location>
        <begin position="184"/>
        <end position="201"/>
    </location>
</feature>
<reference evidence="11 12" key="1">
    <citation type="journal article" date="2021" name="ISME Commun">
        <title>Automated analysis of genomic sequences facilitates high-throughput and comprehensive description of bacteria.</title>
        <authorList>
            <person name="Hitch T.C.A."/>
        </authorList>
    </citation>
    <scope>NUCLEOTIDE SEQUENCE [LARGE SCALE GENOMIC DNA]</scope>
    <source>
        <strain evidence="11 12">Sanger_02</strain>
    </source>
</reference>
<proteinExistence type="inferred from homology"/>
<dbReference type="RefSeq" id="WP_262581226.1">
    <property type="nucleotide sequence ID" value="NZ_JAOQJV010000004.1"/>
</dbReference>
<evidence type="ECO:0000256" key="3">
    <source>
        <dbReference type="ARBA" id="ARBA00018997"/>
    </source>
</evidence>
<dbReference type="InterPro" id="IPR026898">
    <property type="entry name" value="PrsW"/>
</dbReference>
<accession>A0ABT2S518</accession>
<gene>
    <name evidence="11" type="ORF">OCV65_05380</name>
</gene>
<evidence type="ECO:0000256" key="2">
    <source>
        <dbReference type="ARBA" id="ARBA00009165"/>
    </source>
</evidence>
<dbReference type="Pfam" id="PF13367">
    <property type="entry name" value="PrsW-protease"/>
    <property type="match status" value="1"/>
</dbReference>
<feature type="transmembrane region" description="Helical" evidence="10">
    <location>
        <begin position="39"/>
        <end position="57"/>
    </location>
</feature>
<evidence type="ECO:0000256" key="5">
    <source>
        <dbReference type="ARBA" id="ARBA00022670"/>
    </source>
</evidence>
<evidence type="ECO:0000256" key="4">
    <source>
        <dbReference type="ARBA" id="ARBA00022475"/>
    </source>
</evidence>
<evidence type="ECO:0000313" key="12">
    <source>
        <dbReference type="Proteomes" id="UP001207605"/>
    </source>
</evidence>
<sequence length="234" mass="26816">MFGIYYYYRNLILLAVVPAIILLVKVYQKDKVEKESPKMLVTLIMCGIFSAFPALLVEMAGDWVLQSFLSENSLVYHLITCMIIVAYAEEGSKYIMLKLRTWKSIEFNCLYDGMLYAVYISLGFAVLENISYSIGYGWGTALIRAVTAVPGHACFGVFMGAFYGFAKQYERIGRIDLSRRYRKFAVVVSAFIHGCYDLILTVELPTIAFYTYTIAMFVLAFRLLRKMSDMDRYI</sequence>
<keyword evidence="7 11" id="KW-0378">Hydrolase</keyword>
<dbReference type="GO" id="GO:0008233">
    <property type="term" value="F:peptidase activity"/>
    <property type="evidence" value="ECO:0007669"/>
    <property type="project" value="UniProtKB-KW"/>
</dbReference>
<evidence type="ECO:0000256" key="1">
    <source>
        <dbReference type="ARBA" id="ARBA00004651"/>
    </source>
</evidence>
<keyword evidence="9 10" id="KW-0472">Membrane</keyword>
<evidence type="ECO:0000256" key="6">
    <source>
        <dbReference type="ARBA" id="ARBA00022692"/>
    </source>
</evidence>
<feature type="transmembrane region" description="Helical" evidence="10">
    <location>
        <begin position="142"/>
        <end position="163"/>
    </location>
</feature>
<keyword evidence="8 10" id="KW-1133">Transmembrane helix</keyword>
<organism evidence="11 12">
    <name type="scientific">Dorea ammoniilytica</name>
    <dbReference type="NCBI Taxonomy" id="2981788"/>
    <lineage>
        <taxon>Bacteria</taxon>
        <taxon>Bacillati</taxon>
        <taxon>Bacillota</taxon>
        <taxon>Clostridia</taxon>
        <taxon>Lachnospirales</taxon>
        <taxon>Lachnospiraceae</taxon>
        <taxon>Dorea</taxon>
    </lineage>
</organism>
<feature type="transmembrane region" description="Helical" evidence="10">
    <location>
        <begin position="63"/>
        <end position="88"/>
    </location>
</feature>
<dbReference type="Proteomes" id="UP001207605">
    <property type="component" value="Unassembled WGS sequence"/>
</dbReference>
<dbReference type="PIRSF" id="PIRSF016933">
    <property type="entry name" value="PrsW"/>
    <property type="match status" value="1"/>
</dbReference>
<keyword evidence="5 11" id="KW-0645">Protease</keyword>